<evidence type="ECO:0000313" key="2">
    <source>
        <dbReference type="Proteomes" id="UP000605970"/>
    </source>
</evidence>
<dbReference type="EMBL" id="JABEBT010000079">
    <property type="protein sequence ID" value="KAF7633319.1"/>
    <property type="molecule type" value="Genomic_DNA"/>
</dbReference>
<feature type="non-terminal residue" evidence="1">
    <location>
        <position position="1"/>
    </location>
</feature>
<protein>
    <submittedName>
        <fullName evidence="1">Uncharacterized protein</fullName>
    </submittedName>
</protein>
<dbReference type="AlphaFoldDB" id="A0A8S9ZJ22"/>
<organism evidence="1 2">
    <name type="scientific">Meloidogyne graminicola</name>
    <dbReference type="NCBI Taxonomy" id="189291"/>
    <lineage>
        <taxon>Eukaryota</taxon>
        <taxon>Metazoa</taxon>
        <taxon>Ecdysozoa</taxon>
        <taxon>Nematoda</taxon>
        <taxon>Chromadorea</taxon>
        <taxon>Rhabditida</taxon>
        <taxon>Tylenchina</taxon>
        <taxon>Tylenchomorpha</taxon>
        <taxon>Tylenchoidea</taxon>
        <taxon>Meloidogynidae</taxon>
        <taxon>Meloidogyninae</taxon>
        <taxon>Meloidogyne</taxon>
    </lineage>
</organism>
<feature type="non-terminal residue" evidence="1">
    <location>
        <position position="173"/>
    </location>
</feature>
<proteinExistence type="predicted"/>
<comment type="caution">
    <text evidence="1">The sequence shown here is derived from an EMBL/GenBank/DDBJ whole genome shotgun (WGS) entry which is preliminary data.</text>
</comment>
<sequence length="173" mass="20250">VNFIDNSSNIKQILFEEAFDEGYRYGINICLYLGSNKGKLLLTIRPIFPASIDWYNSPTNLYNLTNTANKYVHRYVNLNKIYSIISKEIASNINELIKISCYLNTEEFQINEEKLLAYDEGSSSQQNFHFAYLRFCIKFEHKGNYLILINGKKSKHLVFFEKINELNEPICIH</sequence>
<accession>A0A8S9ZJ22</accession>
<gene>
    <name evidence="1" type="ORF">Mgra_00007298</name>
</gene>
<dbReference type="Proteomes" id="UP000605970">
    <property type="component" value="Unassembled WGS sequence"/>
</dbReference>
<evidence type="ECO:0000313" key="1">
    <source>
        <dbReference type="EMBL" id="KAF7633319.1"/>
    </source>
</evidence>
<reference evidence="1" key="1">
    <citation type="journal article" date="2020" name="Ecol. Evol.">
        <title>Genome structure and content of the rice root-knot nematode (Meloidogyne graminicola).</title>
        <authorList>
            <person name="Phan N.T."/>
            <person name="Danchin E.G.J."/>
            <person name="Klopp C."/>
            <person name="Perfus-Barbeoch L."/>
            <person name="Kozlowski D.K."/>
            <person name="Koutsovoulos G.D."/>
            <person name="Lopez-Roques C."/>
            <person name="Bouchez O."/>
            <person name="Zahm M."/>
            <person name="Besnard G."/>
            <person name="Bellafiore S."/>
        </authorList>
    </citation>
    <scope>NUCLEOTIDE SEQUENCE</scope>
    <source>
        <strain evidence="1">VN-18</strain>
    </source>
</reference>
<name>A0A8S9ZJ22_9BILA</name>
<keyword evidence="2" id="KW-1185">Reference proteome</keyword>